<dbReference type="RefSeq" id="WP_168433982.1">
    <property type="nucleotide sequence ID" value="NZ_JAAXOT010000028.1"/>
</dbReference>
<proteinExistence type="predicted"/>
<evidence type="ECO:0000313" key="1">
    <source>
        <dbReference type="EMBL" id="NKY60813.1"/>
    </source>
</evidence>
<sequence length="74" mass="7765">MQGLAEPGTTVRLRRGFGEGLTELGTALVTTGGREGHNYSLVIGVGTSWAQRRVPLSASVARGNPTMAWVRGVV</sequence>
<protein>
    <submittedName>
        <fullName evidence="1">Uncharacterized protein</fullName>
    </submittedName>
</protein>
<dbReference type="Proteomes" id="UP000570678">
    <property type="component" value="Unassembled WGS sequence"/>
</dbReference>
<comment type="caution">
    <text evidence="1">The sequence shown here is derived from an EMBL/GenBank/DDBJ whole genome shotgun (WGS) entry which is preliminary data.</text>
</comment>
<evidence type="ECO:0000313" key="2">
    <source>
        <dbReference type="Proteomes" id="UP000570678"/>
    </source>
</evidence>
<name>A0A846YPX0_9NOCA</name>
<reference evidence="1 2" key="1">
    <citation type="submission" date="2020-04" db="EMBL/GenBank/DDBJ databases">
        <title>MicrobeNet Type strains.</title>
        <authorList>
            <person name="Nicholson A.C."/>
        </authorList>
    </citation>
    <scope>NUCLEOTIDE SEQUENCE [LARGE SCALE GENOMIC DNA]</scope>
    <source>
        <strain evidence="1 2">JCM 3332</strain>
    </source>
</reference>
<keyword evidence="2" id="KW-1185">Reference proteome</keyword>
<organism evidence="1 2">
    <name type="scientific">Nocardia flavorosea</name>
    <dbReference type="NCBI Taxonomy" id="53429"/>
    <lineage>
        <taxon>Bacteria</taxon>
        <taxon>Bacillati</taxon>
        <taxon>Actinomycetota</taxon>
        <taxon>Actinomycetes</taxon>
        <taxon>Mycobacteriales</taxon>
        <taxon>Nocardiaceae</taxon>
        <taxon>Nocardia</taxon>
    </lineage>
</organism>
<dbReference type="EMBL" id="JAAXOT010000028">
    <property type="protein sequence ID" value="NKY60813.1"/>
    <property type="molecule type" value="Genomic_DNA"/>
</dbReference>
<accession>A0A846YPX0</accession>
<gene>
    <name evidence="1" type="ORF">HGA15_32695</name>
</gene>
<dbReference type="AlphaFoldDB" id="A0A846YPX0"/>